<protein>
    <submittedName>
        <fullName evidence="2">Panacea domain-containing protein</fullName>
    </submittedName>
</protein>
<feature type="domain" description="Antitoxin SocA-like Panacea" evidence="1">
    <location>
        <begin position="29"/>
        <end position="140"/>
    </location>
</feature>
<dbReference type="InterPro" id="IPR025272">
    <property type="entry name" value="SocA_Panacea"/>
</dbReference>
<evidence type="ECO:0000313" key="2">
    <source>
        <dbReference type="EMBL" id="MFJ5321058.1"/>
    </source>
</evidence>
<gene>
    <name evidence="2" type="ORF">ACIPSN_06670</name>
</gene>
<dbReference type="Proteomes" id="UP001617714">
    <property type="component" value="Unassembled WGS sequence"/>
</dbReference>
<name>A0ABW8FW47_9GAMM</name>
<reference evidence="2 3" key="1">
    <citation type="submission" date="2024-10" db="EMBL/GenBank/DDBJ databases">
        <authorList>
            <person name="Lu C.-H."/>
        </authorList>
    </citation>
    <scope>NUCLEOTIDE SEQUENCE [LARGE SCALE GENOMIC DNA]</scope>
    <source>
        <strain evidence="2 3">22QBSP01-2</strain>
    </source>
</reference>
<keyword evidence="3" id="KW-1185">Reference proteome</keyword>
<proteinExistence type="predicted"/>
<sequence length="172" mass="19348">MPYSAIAVANSLIKKAKEKGIKDLSPMKLQKLVYFAHAWMLAIDDRPLINEPVKAWKFGPVINSIYHEFKTYGSKNIEFYGTEFDIIEDEEGHPDVAFVTPWVPVSDYKADYVLDAILDTYGDKSAIFLSNLTHQEDSAWSLTKGEHNEGNSKGFAINNDIIKSSMKSKLGL</sequence>
<organism evidence="2 3">
    <name type="scientific">Pectobacterium parvum</name>
    <dbReference type="NCBI Taxonomy" id="2778550"/>
    <lineage>
        <taxon>Bacteria</taxon>
        <taxon>Pseudomonadati</taxon>
        <taxon>Pseudomonadota</taxon>
        <taxon>Gammaproteobacteria</taxon>
        <taxon>Enterobacterales</taxon>
        <taxon>Pectobacteriaceae</taxon>
        <taxon>Pectobacterium</taxon>
    </lineage>
</organism>
<evidence type="ECO:0000313" key="3">
    <source>
        <dbReference type="Proteomes" id="UP001617714"/>
    </source>
</evidence>
<dbReference type="Pfam" id="PF13274">
    <property type="entry name" value="SocA_Panacea"/>
    <property type="match status" value="1"/>
</dbReference>
<comment type="caution">
    <text evidence="2">The sequence shown here is derived from an EMBL/GenBank/DDBJ whole genome shotgun (WGS) entry which is preliminary data.</text>
</comment>
<dbReference type="RefSeq" id="WP_336880307.1">
    <property type="nucleotide sequence ID" value="NZ_JBBBPA010000137.1"/>
</dbReference>
<accession>A0ABW8FW47</accession>
<dbReference type="EMBL" id="JBIXKD010000006">
    <property type="protein sequence ID" value="MFJ5321058.1"/>
    <property type="molecule type" value="Genomic_DNA"/>
</dbReference>
<evidence type="ECO:0000259" key="1">
    <source>
        <dbReference type="Pfam" id="PF13274"/>
    </source>
</evidence>